<proteinExistence type="inferred from homology"/>
<evidence type="ECO:0000256" key="1">
    <source>
        <dbReference type="ARBA" id="ARBA00006484"/>
    </source>
</evidence>
<reference evidence="3 4" key="2">
    <citation type="journal article" date="2016" name="Genome Announc.">
        <title>Permanent Draft Genome Sequences for Two Variants of Frankia sp. Strain CpI1, the First Frankia Strain Isolated from Root Nodules of Comptonia peregrina.</title>
        <authorList>
            <person name="Oshone R."/>
            <person name="Hurst S.G.IV."/>
            <person name="Abebe-Akele F."/>
            <person name="Simpson S."/>
            <person name="Morris K."/>
            <person name="Thomas W.K."/>
            <person name="Tisa L.S."/>
        </authorList>
    </citation>
    <scope>NUCLEOTIDE SEQUENCE [LARGE SCALE GENOMIC DNA]</scope>
    <source>
        <strain evidence="4">CpI1-S</strain>
    </source>
</reference>
<dbReference type="InterPro" id="IPR036291">
    <property type="entry name" value="NAD(P)-bd_dom_sf"/>
</dbReference>
<dbReference type="PATRIC" id="fig|1502723.3.peg.5165"/>
<dbReference type="Proteomes" id="UP000032545">
    <property type="component" value="Unassembled WGS sequence"/>
</dbReference>
<reference evidence="4" key="1">
    <citation type="submission" date="2015-02" db="EMBL/GenBank/DDBJ databases">
        <title>Draft Genome of Frankia sp. CpI1-S.</title>
        <authorList>
            <person name="Oshone R.T."/>
            <person name="Ngom M."/>
            <person name="Ghodhbane-Gtari F."/>
            <person name="Gtari M."/>
            <person name="Morris K."/>
            <person name="Thomas K."/>
            <person name="Sen A."/>
            <person name="Tisa L.S."/>
        </authorList>
    </citation>
    <scope>NUCLEOTIDE SEQUENCE [LARGE SCALE GENOMIC DNA]</scope>
    <source>
        <strain evidence="4">CpI1-S</strain>
    </source>
</reference>
<dbReference type="InterPro" id="IPR051911">
    <property type="entry name" value="SDR_oxidoreductase"/>
</dbReference>
<accession>A0A0D8B9J4</accession>
<evidence type="ECO:0000256" key="2">
    <source>
        <dbReference type="ARBA" id="ARBA00023002"/>
    </source>
</evidence>
<keyword evidence="2" id="KW-0560">Oxidoreductase</keyword>
<protein>
    <submittedName>
        <fullName evidence="3">Short chain dehydrogenase</fullName>
    </submittedName>
</protein>
<keyword evidence="4" id="KW-1185">Reference proteome</keyword>
<dbReference type="PANTHER" id="PTHR43976">
    <property type="entry name" value="SHORT CHAIN DEHYDROGENASE"/>
    <property type="match status" value="1"/>
</dbReference>
<comment type="similarity">
    <text evidence="1">Belongs to the short-chain dehydrogenases/reductases (SDR) family.</text>
</comment>
<dbReference type="PANTHER" id="PTHR43976:SF16">
    <property type="entry name" value="SHORT-CHAIN DEHYDROGENASE_REDUCTASE FAMILY PROTEIN"/>
    <property type="match status" value="1"/>
</dbReference>
<comment type="caution">
    <text evidence="3">The sequence shown here is derived from an EMBL/GenBank/DDBJ whole genome shotgun (WGS) entry which is preliminary data.</text>
</comment>
<sequence>MNNAGYGHFGAVEELTESDIRDQLETNFFGALWVTQAVLPQLRSQGSGHIIQISTIGGIAAFPSLGAYHASKWALEGLSESLAQEVAAFGIKVTLVEPGGYSTDWAGSSAVHSAPSPAYDNLRKAMAERRANAGSAIGDPAATGAALLKIVNAENPPLRVLFGTPPTQIVKAVYQQRLDTWAQWEQVSIEAQGS</sequence>
<dbReference type="AlphaFoldDB" id="A0A0D8B9J4"/>
<dbReference type="PRINTS" id="PR00081">
    <property type="entry name" value="GDHRDH"/>
</dbReference>
<organism evidence="3 4">
    <name type="scientific">Frankia torreyi</name>
    <dbReference type="NCBI Taxonomy" id="1856"/>
    <lineage>
        <taxon>Bacteria</taxon>
        <taxon>Bacillati</taxon>
        <taxon>Actinomycetota</taxon>
        <taxon>Actinomycetes</taxon>
        <taxon>Frankiales</taxon>
        <taxon>Frankiaceae</taxon>
        <taxon>Frankia</taxon>
    </lineage>
</organism>
<dbReference type="GO" id="GO:0016491">
    <property type="term" value="F:oxidoreductase activity"/>
    <property type="evidence" value="ECO:0007669"/>
    <property type="project" value="UniProtKB-KW"/>
</dbReference>
<dbReference type="SUPFAM" id="SSF51735">
    <property type="entry name" value="NAD(P)-binding Rossmann-fold domains"/>
    <property type="match status" value="1"/>
</dbReference>
<dbReference type="Gene3D" id="3.40.50.720">
    <property type="entry name" value="NAD(P)-binding Rossmann-like Domain"/>
    <property type="match status" value="1"/>
</dbReference>
<name>A0A0D8B9J4_9ACTN</name>
<dbReference type="NCBIfam" id="NF006114">
    <property type="entry name" value="PRK08263.1"/>
    <property type="match status" value="1"/>
</dbReference>
<evidence type="ECO:0000313" key="4">
    <source>
        <dbReference type="Proteomes" id="UP000032545"/>
    </source>
</evidence>
<evidence type="ECO:0000313" key="3">
    <source>
        <dbReference type="EMBL" id="KJE20765.1"/>
    </source>
</evidence>
<dbReference type="InterPro" id="IPR002347">
    <property type="entry name" value="SDR_fam"/>
</dbReference>
<dbReference type="Pfam" id="PF00106">
    <property type="entry name" value="adh_short"/>
    <property type="match status" value="1"/>
</dbReference>
<dbReference type="EMBL" id="JYFN01000052">
    <property type="protein sequence ID" value="KJE20765.1"/>
    <property type="molecule type" value="Genomic_DNA"/>
</dbReference>
<gene>
    <name evidence="3" type="ORF">FF36_04971</name>
</gene>